<dbReference type="Proteomes" id="UP000095759">
    <property type="component" value="Unassembled WGS sequence"/>
</dbReference>
<gene>
    <name evidence="2" type="ORF">AS594_16925</name>
</gene>
<evidence type="ECO:0000259" key="1">
    <source>
        <dbReference type="Pfam" id="PF04149"/>
    </source>
</evidence>
<accession>A0A1E5P8S0</accession>
<dbReference type="InterPro" id="IPR007278">
    <property type="entry name" value="DUF397"/>
</dbReference>
<protein>
    <submittedName>
        <fullName evidence="2">DUF397 domain-containing protein</fullName>
    </submittedName>
</protein>
<feature type="domain" description="DUF397" evidence="1">
    <location>
        <begin position="6"/>
        <end position="25"/>
    </location>
</feature>
<keyword evidence="3" id="KW-1185">Reference proteome</keyword>
<dbReference type="EMBL" id="MEHJ01000001">
    <property type="protein sequence ID" value="OEJ25929.1"/>
    <property type="molecule type" value="Genomic_DNA"/>
</dbReference>
<dbReference type="OrthoDB" id="4562195at2"/>
<comment type="caution">
    <text evidence="2">The sequence shown here is derived from an EMBL/GenBank/DDBJ whole genome shotgun (WGS) entry which is preliminary data.</text>
</comment>
<sequence>MNTDELTWFKSSYSGAEGGTCVEVAYDWRKSSYSGREGGECVEVAAHPAAIHVRDSKVTDGPQLAVAPESWAAFVSYARA</sequence>
<feature type="domain" description="DUF397" evidence="1">
    <location>
        <begin position="27"/>
        <end position="79"/>
    </location>
</feature>
<evidence type="ECO:0000313" key="2">
    <source>
        <dbReference type="EMBL" id="OEJ25929.1"/>
    </source>
</evidence>
<name>A0A1E5P8S0_9ACTN</name>
<evidence type="ECO:0000313" key="3">
    <source>
        <dbReference type="Proteomes" id="UP000095759"/>
    </source>
</evidence>
<organism evidence="2 3">
    <name type="scientific">Streptomyces agglomeratus</name>
    <dbReference type="NCBI Taxonomy" id="285458"/>
    <lineage>
        <taxon>Bacteria</taxon>
        <taxon>Bacillati</taxon>
        <taxon>Actinomycetota</taxon>
        <taxon>Actinomycetes</taxon>
        <taxon>Kitasatosporales</taxon>
        <taxon>Streptomycetaceae</taxon>
        <taxon>Streptomyces</taxon>
    </lineage>
</organism>
<dbReference type="STRING" id="285458.BGM19_20015"/>
<reference evidence="2 3" key="1">
    <citation type="submission" date="2016-08" db="EMBL/GenBank/DDBJ databases">
        <title>Complete genome sequence of Streptomyces agglomeratus strain 6-3-2, a novel anti-MRSA actinomycete isolated from Wuli of Tebit, China.</title>
        <authorList>
            <person name="Chen X."/>
        </authorList>
    </citation>
    <scope>NUCLEOTIDE SEQUENCE [LARGE SCALE GENOMIC DNA]</scope>
    <source>
        <strain evidence="2 3">6-3-2</strain>
    </source>
</reference>
<dbReference type="AlphaFoldDB" id="A0A1E5P8S0"/>
<proteinExistence type="predicted"/>
<dbReference type="RefSeq" id="WP_069932692.1">
    <property type="nucleotide sequence ID" value="NZ_MEHJ01000001.1"/>
</dbReference>
<dbReference type="Pfam" id="PF04149">
    <property type="entry name" value="DUF397"/>
    <property type="match status" value="2"/>
</dbReference>